<dbReference type="Pfam" id="PF13589">
    <property type="entry name" value="HATPase_c_3"/>
    <property type="match status" value="1"/>
</dbReference>
<evidence type="ECO:0000259" key="6">
    <source>
        <dbReference type="SMART" id="SM00853"/>
    </source>
</evidence>
<organism evidence="8 9">
    <name type="scientific">Candidatus Gallacutalibacter pullicola</name>
    <dbReference type="NCBI Taxonomy" id="2840830"/>
    <lineage>
        <taxon>Bacteria</taxon>
        <taxon>Bacillati</taxon>
        <taxon>Bacillota</taxon>
        <taxon>Clostridia</taxon>
        <taxon>Eubacteriales</taxon>
        <taxon>Candidatus Gallacutalibacter</taxon>
    </lineage>
</organism>
<dbReference type="InterPro" id="IPR002099">
    <property type="entry name" value="MutL/Mlh/PMS"/>
</dbReference>
<keyword evidence="8" id="KW-0378">Hydrolase</keyword>
<keyword evidence="8" id="KW-0255">Endonuclease</keyword>
<evidence type="ECO:0000259" key="7">
    <source>
        <dbReference type="SMART" id="SM01340"/>
    </source>
</evidence>
<evidence type="ECO:0000256" key="5">
    <source>
        <dbReference type="SAM" id="MobiDB-lite"/>
    </source>
</evidence>
<keyword evidence="8" id="KW-0540">Nuclease</keyword>
<dbReference type="SUPFAM" id="SSF55874">
    <property type="entry name" value="ATPase domain of HSP90 chaperone/DNA topoisomerase II/histidine kinase"/>
    <property type="match status" value="1"/>
</dbReference>
<dbReference type="InterPro" id="IPR014762">
    <property type="entry name" value="DNA_mismatch_repair_CS"/>
</dbReference>
<dbReference type="Gene3D" id="3.30.565.10">
    <property type="entry name" value="Histidine kinase-like ATPase, C-terminal domain"/>
    <property type="match status" value="1"/>
</dbReference>
<dbReference type="PANTHER" id="PTHR10073">
    <property type="entry name" value="DNA MISMATCH REPAIR PROTEIN MLH, PMS, MUTL"/>
    <property type="match status" value="1"/>
</dbReference>
<dbReference type="InterPro" id="IPR042120">
    <property type="entry name" value="MutL_C_dimsub"/>
</dbReference>
<feature type="domain" description="MutL C-terminal dimerisation" evidence="6">
    <location>
        <begin position="502"/>
        <end position="642"/>
    </location>
</feature>
<dbReference type="FunFam" id="3.30.565.10:FF:000003">
    <property type="entry name" value="DNA mismatch repair endonuclease MutL"/>
    <property type="match status" value="1"/>
</dbReference>
<dbReference type="Pfam" id="PF08676">
    <property type="entry name" value="MutL_C"/>
    <property type="match status" value="1"/>
</dbReference>
<feature type="region of interest" description="Disordered" evidence="5">
    <location>
        <begin position="340"/>
        <end position="416"/>
    </location>
</feature>
<comment type="function">
    <text evidence="4">This protein is involved in the repair of mismatches in DNA. It is required for dam-dependent methyl-directed DNA mismatch repair. May act as a 'molecular matchmaker', a protein that promotes the formation of a stable complex between two or more DNA-binding proteins in an ATP-dependent manner without itself being part of a final effector complex.</text>
</comment>
<dbReference type="GO" id="GO:0140664">
    <property type="term" value="F:ATP-dependent DNA damage sensor activity"/>
    <property type="evidence" value="ECO:0007669"/>
    <property type="project" value="InterPro"/>
</dbReference>
<reference evidence="8" key="1">
    <citation type="submission" date="2020-10" db="EMBL/GenBank/DDBJ databases">
        <authorList>
            <person name="Gilroy R."/>
        </authorList>
    </citation>
    <scope>NUCLEOTIDE SEQUENCE</scope>
    <source>
        <strain evidence="8">ChiSjej1B19-7085</strain>
    </source>
</reference>
<evidence type="ECO:0000256" key="2">
    <source>
        <dbReference type="ARBA" id="ARBA00022763"/>
    </source>
</evidence>
<dbReference type="SUPFAM" id="SSF54211">
    <property type="entry name" value="Ribosomal protein S5 domain 2-like"/>
    <property type="match status" value="1"/>
</dbReference>
<accession>A0A9D1J121</accession>
<evidence type="ECO:0000256" key="4">
    <source>
        <dbReference type="HAMAP-Rule" id="MF_00149"/>
    </source>
</evidence>
<dbReference type="SMART" id="SM00853">
    <property type="entry name" value="MutL_C"/>
    <property type="match status" value="1"/>
</dbReference>
<dbReference type="CDD" id="cd00782">
    <property type="entry name" value="MutL_Trans"/>
    <property type="match status" value="1"/>
</dbReference>
<evidence type="ECO:0000313" key="8">
    <source>
        <dbReference type="EMBL" id="HIR56828.1"/>
    </source>
</evidence>
<keyword evidence="2 4" id="KW-0227">DNA damage</keyword>
<dbReference type="InterPro" id="IPR036890">
    <property type="entry name" value="HATPase_C_sf"/>
</dbReference>
<keyword evidence="3 4" id="KW-0234">DNA repair</keyword>
<dbReference type="GO" id="GO:0030983">
    <property type="term" value="F:mismatched DNA binding"/>
    <property type="evidence" value="ECO:0007669"/>
    <property type="project" value="InterPro"/>
</dbReference>
<dbReference type="PANTHER" id="PTHR10073:SF12">
    <property type="entry name" value="DNA MISMATCH REPAIR PROTEIN MLH1"/>
    <property type="match status" value="1"/>
</dbReference>
<feature type="compositionally biased region" description="Basic and acidic residues" evidence="5">
    <location>
        <begin position="378"/>
        <end position="388"/>
    </location>
</feature>
<dbReference type="Gene3D" id="3.30.1540.20">
    <property type="entry name" value="MutL, C-terminal domain, dimerisation subdomain"/>
    <property type="match status" value="1"/>
</dbReference>
<evidence type="ECO:0000256" key="3">
    <source>
        <dbReference type="ARBA" id="ARBA00023204"/>
    </source>
</evidence>
<dbReference type="InterPro" id="IPR042121">
    <property type="entry name" value="MutL_C_regsub"/>
</dbReference>
<evidence type="ECO:0000313" key="9">
    <source>
        <dbReference type="Proteomes" id="UP000886785"/>
    </source>
</evidence>
<dbReference type="NCBIfam" id="TIGR00585">
    <property type="entry name" value="mutl"/>
    <property type="match status" value="1"/>
</dbReference>
<dbReference type="Proteomes" id="UP000886785">
    <property type="component" value="Unassembled WGS sequence"/>
</dbReference>
<name>A0A9D1J121_9FIRM</name>
<dbReference type="Pfam" id="PF01119">
    <property type="entry name" value="DNA_mis_repair"/>
    <property type="match status" value="1"/>
</dbReference>
<dbReference type="Gene3D" id="3.30.230.10">
    <property type="match status" value="1"/>
</dbReference>
<dbReference type="HAMAP" id="MF_00149">
    <property type="entry name" value="DNA_mis_repair"/>
    <property type="match status" value="1"/>
</dbReference>
<dbReference type="Gene3D" id="3.30.1370.100">
    <property type="entry name" value="MutL, C-terminal domain, regulatory subdomain"/>
    <property type="match status" value="1"/>
</dbReference>
<dbReference type="GO" id="GO:0004519">
    <property type="term" value="F:endonuclease activity"/>
    <property type="evidence" value="ECO:0007669"/>
    <property type="project" value="UniProtKB-KW"/>
</dbReference>
<dbReference type="InterPro" id="IPR013507">
    <property type="entry name" value="DNA_mismatch_S5_2-like"/>
</dbReference>
<dbReference type="CDD" id="cd16926">
    <property type="entry name" value="HATPase_MutL-MLH-PMS-like"/>
    <property type="match status" value="1"/>
</dbReference>
<protein>
    <recommendedName>
        <fullName evidence="4">DNA mismatch repair protein MutL</fullName>
    </recommendedName>
</protein>
<dbReference type="GO" id="GO:0016887">
    <property type="term" value="F:ATP hydrolysis activity"/>
    <property type="evidence" value="ECO:0007669"/>
    <property type="project" value="InterPro"/>
</dbReference>
<dbReference type="InterPro" id="IPR037198">
    <property type="entry name" value="MutL_C_sf"/>
</dbReference>
<sequence>MGKINLLDRHVAELIAAGEVVERPSSAIKELVENSIDAGADTVAVEIKNGGTTYLRVTDNGCGMAREDVPVAFLRHATSKVREQDDLDSIATLGFRGEALASICAVSRVELITRRPEDEIGTRYVIEGGDGGECEDVGCPVGTTLIARDLFYNTPARMKFLKKDTIESNSVAGVLDRMALSHPEVSLRLIRDGKETLHTPGGGSLKSAVYAVYGKDFTAGLIPVEYELGGVRITGFVSKPAASRPNRSMQHFFLNGRYIHSRTAQIALETAFKGSIMVGKFPSCVLHIHMAFEAVDVNIHPAKLEVRFLNEKPIFDAVYHGVRTALNKGDSPSVLKFRQEPAAGSETAAPSGDPEPVRTAIPAESAPAVKSPEPPAEIPEKETAEENSQKPQTAAVRPVTMPEGWHPASEPPRVRQANIDIEVDDDEADPRFRADAPIPRKHREREEPVILHDSGAAAVRSEPPRPQPALREIIREPEPAAENPPPEAAVLHTAAEKAPERLIGEAFGTYILVERGEELILIDKHAAHERMLYEKLRTGGGENSSQMLLAPVPVTLDKDSYAAAIEAADLFAKAGFEIDDFGSGTVLVRSAPLWIDGGDVASAVMEMAGYLESSRADLTTDRLDWLYHNVACRAAVKAGDESSPQELMDLVRRLEEDPNIRYCPHGRPVSIIMKRKDLEKQFGRIQ</sequence>
<reference evidence="8" key="2">
    <citation type="journal article" date="2021" name="PeerJ">
        <title>Extensive microbial diversity within the chicken gut microbiome revealed by metagenomics and culture.</title>
        <authorList>
            <person name="Gilroy R."/>
            <person name="Ravi A."/>
            <person name="Getino M."/>
            <person name="Pursley I."/>
            <person name="Horton D.L."/>
            <person name="Alikhan N.F."/>
            <person name="Baker D."/>
            <person name="Gharbi K."/>
            <person name="Hall N."/>
            <person name="Watson M."/>
            <person name="Adriaenssens E.M."/>
            <person name="Foster-Nyarko E."/>
            <person name="Jarju S."/>
            <person name="Secka A."/>
            <person name="Antonio M."/>
            <person name="Oren A."/>
            <person name="Chaudhuri R.R."/>
            <person name="La Ragione R."/>
            <person name="Hildebrand F."/>
            <person name="Pallen M.J."/>
        </authorList>
    </citation>
    <scope>NUCLEOTIDE SEQUENCE</scope>
    <source>
        <strain evidence="8">ChiSjej1B19-7085</strain>
    </source>
</reference>
<proteinExistence type="inferred from homology"/>
<feature type="domain" description="DNA mismatch repair protein S5" evidence="7">
    <location>
        <begin position="209"/>
        <end position="327"/>
    </location>
</feature>
<dbReference type="GO" id="GO:0005524">
    <property type="term" value="F:ATP binding"/>
    <property type="evidence" value="ECO:0007669"/>
    <property type="project" value="InterPro"/>
</dbReference>
<dbReference type="AlphaFoldDB" id="A0A9D1J121"/>
<comment type="similarity">
    <text evidence="1 4">Belongs to the DNA mismatch repair MutL/HexB family.</text>
</comment>
<gene>
    <name evidence="4 8" type="primary">mutL</name>
    <name evidence="8" type="ORF">IAA54_04100</name>
</gene>
<dbReference type="EMBL" id="DVHF01000049">
    <property type="protein sequence ID" value="HIR56828.1"/>
    <property type="molecule type" value="Genomic_DNA"/>
</dbReference>
<dbReference type="PROSITE" id="PS00058">
    <property type="entry name" value="DNA_MISMATCH_REPAIR_1"/>
    <property type="match status" value="1"/>
</dbReference>
<dbReference type="InterPro" id="IPR020667">
    <property type="entry name" value="DNA_mismatch_repair_MutL"/>
</dbReference>
<dbReference type="SMART" id="SM01340">
    <property type="entry name" value="DNA_mis_repair"/>
    <property type="match status" value="1"/>
</dbReference>
<evidence type="ECO:0000256" key="1">
    <source>
        <dbReference type="ARBA" id="ARBA00006082"/>
    </source>
</evidence>
<dbReference type="InterPro" id="IPR014721">
    <property type="entry name" value="Ribsml_uS5_D2-typ_fold_subgr"/>
</dbReference>
<dbReference type="GO" id="GO:0006298">
    <property type="term" value="P:mismatch repair"/>
    <property type="evidence" value="ECO:0007669"/>
    <property type="project" value="UniProtKB-UniRule"/>
</dbReference>
<dbReference type="InterPro" id="IPR020568">
    <property type="entry name" value="Ribosomal_Su5_D2-typ_SF"/>
</dbReference>
<dbReference type="SUPFAM" id="SSF118116">
    <property type="entry name" value="DNA mismatch repair protein MutL"/>
    <property type="match status" value="1"/>
</dbReference>
<dbReference type="GO" id="GO:0032300">
    <property type="term" value="C:mismatch repair complex"/>
    <property type="evidence" value="ECO:0007669"/>
    <property type="project" value="InterPro"/>
</dbReference>
<comment type="caution">
    <text evidence="8">The sequence shown here is derived from an EMBL/GenBank/DDBJ whole genome shotgun (WGS) entry which is preliminary data.</text>
</comment>
<dbReference type="InterPro" id="IPR038973">
    <property type="entry name" value="MutL/Mlh/Pms-like"/>
</dbReference>
<dbReference type="InterPro" id="IPR014790">
    <property type="entry name" value="MutL_C"/>
</dbReference>